<evidence type="ECO:0000313" key="3">
    <source>
        <dbReference type="EMBL" id="PRX46953.1"/>
    </source>
</evidence>
<dbReference type="InterPro" id="IPR003675">
    <property type="entry name" value="Rce1/LyrA-like_dom"/>
</dbReference>
<feature type="transmembrane region" description="Helical" evidence="1">
    <location>
        <begin position="151"/>
        <end position="171"/>
    </location>
</feature>
<feature type="transmembrane region" description="Helical" evidence="1">
    <location>
        <begin position="56"/>
        <end position="80"/>
    </location>
</feature>
<proteinExistence type="predicted"/>
<dbReference type="RefSeq" id="WP_106179508.1">
    <property type="nucleotide sequence ID" value="NZ_PVNH01000006.1"/>
</dbReference>
<reference evidence="3 4" key="1">
    <citation type="submission" date="2018-03" db="EMBL/GenBank/DDBJ databases">
        <title>Genomic Encyclopedia of Type Strains, Phase III (KMG-III): the genomes of soil and plant-associated and newly described type strains.</title>
        <authorList>
            <person name="Whitman W."/>
        </authorList>
    </citation>
    <scope>NUCLEOTIDE SEQUENCE [LARGE SCALE GENOMIC DNA]</scope>
    <source>
        <strain evidence="3 4">CGMCC 4.7125</strain>
    </source>
</reference>
<comment type="caution">
    <text evidence="3">The sequence shown here is derived from an EMBL/GenBank/DDBJ whole genome shotgun (WGS) entry which is preliminary data.</text>
</comment>
<evidence type="ECO:0000256" key="1">
    <source>
        <dbReference type="SAM" id="Phobius"/>
    </source>
</evidence>
<sequence length="205" mass="22152">MSNLVDCSTRSVSVTRWILLSVCVGLSAVIAWWYFTSPETFFTEVLGFGTVAEVSIWAWLLMVAVAVTYTVYTVKSVAFVDRHKGELSTLKIIGVWAAVVSGVVEEVVFRAKLMDWAMSAGFAPVTQVVISAVVFGAAHAAWIVFRGELTVVLPVVIATTLLGAMLAVVYLVAGRNILPPIIAHTVINLVIEPWLILAAVAGKFR</sequence>
<feature type="transmembrane region" description="Helical" evidence="1">
    <location>
        <begin position="92"/>
        <end position="109"/>
    </location>
</feature>
<protein>
    <recommendedName>
        <fullName evidence="2">CAAX prenyl protease 2/Lysostaphin resistance protein A-like domain-containing protein</fullName>
    </recommendedName>
</protein>
<dbReference type="OrthoDB" id="9779573at2"/>
<dbReference type="Proteomes" id="UP000238362">
    <property type="component" value="Unassembled WGS sequence"/>
</dbReference>
<feature type="transmembrane region" description="Helical" evidence="1">
    <location>
        <begin position="17"/>
        <end position="36"/>
    </location>
</feature>
<keyword evidence="1" id="KW-0472">Membrane</keyword>
<feature type="transmembrane region" description="Helical" evidence="1">
    <location>
        <begin position="177"/>
        <end position="201"/>
    </location>
</feature>
<feature type="domain" description="CAAX prenyl protease 2/Lysostaphin resistance protein A-like" evidence="2">
    <location>
        <begin position="92"/>
        <end position="190"/>
    </location>
</feature>
<keyword evidence="1" id="KW-1133">Transmembrane helix</keyword>
<accession>A0A2T0LTC7</accession>
<evidence type="ECO:0000259" key="2">
    <source>
        <dbReference type="Pfam" id="PF02517"/>
    </source>
</evidence>
<dbReference type="GO" id="GO:0080120">
    <property type="term" value="P:CAAX-box protein maturation"/>
    <property type="evidence" value="ECO:0007669"/>
    <property type="project" value="UniProtKB-ARBA"/>
</dbReference>
<keyword evidence="1" id="KW-0812">Transmembrane</keyword>
<name>A0A2T0LTC7_9PSEU</name>
<organism evidence="3 4">
    <name type="scientific">Prauserella shujinwangii</name>
    <dbReference type="NCBI Taxonomy" id="1453103"/>
    <lineage>
        <taxon>Bacteria</taxon>
        <taxon>Bacillati</taxon>
        <taxon>Actinomycetota</taxon>
        <taxon>Actinomycetes</taxon>
        <taxon>Pseudonocardiales</taxon>
        <taxon>Pseudonocardiaceae</taxon>
        <taxon>Prauserella</taxon>
    </lineage>
</organism>
<keyword evidence="4" id="KW-1185">Reference proteome</keyword>
<feature type="transmembrane region" description="Helical" evidence="1">
    <location>
        <begin position="121"/>
        <end position="144"/>
    </location>
</feature>
<gene>
    <name evidence="3" type="ORF">B0I33_10650</name>
</gene>
<dbReference type="GO" id="GO:0004175">
    <property type="term" value="F:endopeptidase activity"/>
    <property type="evidence" value="ECO:0007669"/>
    <property type="project" value="UniProtKB-ARBA"/>
</dbReference>
<evidence type="ECO:0000313" key="4">
    <source>
        <dbReference type="Proteomes" id="UP000238362"/>
    </source>
</evidence>
<dbReference type="AlphaFoldDB" id="A0A2T0LTC7"/>
<dbReference type="Pfam" id="PF02517">
    <property type="entry name" value="Rce1-like"/>
    <property type="match status" value="1"/>
</dbReference>
<dbReference type="EMBL" id="PVNH01000006">
    <property type="protein sequence ID" value="PRX46953.1"/>
    <property type="molecule type" value="Genomic_DNA"/>
</dbReference>